<feature type="transmembrane region" description="Helical" evidence="2">
    <location>
        <begin position="15"/>
        <end position="34"/>
    </location>
</feature>
<dbReference type="Proteomes" id="UP000195913">
    <property type="component" value="Unassembled WGS sequence"/>
</dbReference>
<proteinExistence type="predicted"/>
<keyword evidence="2" id="KW-1133">Transmembrane helix</keyword>
<keyword evidence="5" id="KW-1185">Reference proteome</keyword>
<evidence type="ECO:0000256" key="2">
    <source>
        <dbReference type="SAM" id="Phobius"/>
    </source>
</evidence>
<feature type="domain" description="VTT" evidence="3">
    <location>
        <begin position="33"/>
        <end position="157"/>
    </location>
</feature>
<sequence length="232" mass="25087">MNEVGEGLRSLDGMWVYLFGAVMVALSALIPPVPSTTLYVALGALAANTDSLNPLLLGASMLVGALAGDAATYALAVRFDVVNWRILAGRRWQAALAATRNRLKDNDLPLVMTSRFIPMGRLTMNIGSALVPHTWRVFIQHSFIAGVLWSVYSVGVGLLSGVWDGLSTEVAVLLAIVVSLVLGRAINNVISWWETRNLPAPTVHGKPKPRRRAARRAEEKRATTQENPVPEA</sequence>
<feature type="transmembrane region" description="Helical" evidence="2">
    <location>
        <begin position="54"/>
        <end position="76"/>
    </location>
</feature>
<accession>A0A1R4FSM7</accession>
<dbReference type="EMBL" id="FUHW01000022">
    <property type="protein sequence ID" value="SJM59020.1"/>
    <property type="molecule type" value="Genomic_DNA"/>
</dbReference>
<feature type="transmembrane region" description="Helical" evidence="2">
    <location>
        <begin position="143"/>
        <end position="163"/>
    </location>
</feature>
<keyword evidence="2" id="KW-0812">Transmembrane</keyword>
<dbReference type="Pfam" id="PF09335">
    <property type="entry name" value="VTT_dom"/>
    <property type="match status" value="1"/>
</dbReference>
<feature type="transmembrane region" description="Helical" evidence="2">
    <location>
        <begin position="169"/>
        <end position="186"/>
    </location>
</feature>
<feature type="compositionally biased region" description="Basic residues" evidence="1">
    <location>
        <begin position="205"/>
        <end position="214"/>
    </location>
</feature>
<dbReference type="AlphaFoldDB" id="A0A1R4FSM7"/>
<reference evidence="4 5" key="1">
    <citation type="submission" date="2017-02" db="EMBL/GenBank/DDBJ databases">
        <authorList>
            <person name="Peterson S.W."/>
        </authorList>
    </citation>
    <scope>NUCLEOTIDE SEQUENCE [LARGE SCALE GENOMIC DNA]</scope>
    <source>
        <strain evidence="4 5">B Ar 00.02</strain>
    </source>
</reference>
<gene>
    <name evidence="4" type="ORF">FM101_05630</name>
</gene>
<keyword evidence="2" id="KW-0472">Membrane</keyword>
<dbReference type="RefSeq" id="WP_086996652.1">
    <property type="nucleotide sequence ID" value="NZ_FUHW01000022.1"/>
</dbReference>
<feature type="region of interest" description="Disordered" evidence="1">
    <location>
        <begin position="201"/>
        <end position="232"/>
    </location>
</feature>
<dbReference type="InterPro" id="IPR032816">
    <property type="entry name" value="VTT_dom"/>
</dbReference>
<evidence type="ECO:0000313" key="5">
    <source>
        <dbReference type="Proteomes" id="UP000195913"/>
    </source>
</evidence>
<name>A0A1R4FSM7_9MICC</name>
<evidence type="ECO:0000259" key="3">
    <source>
        <dbReference type="Pfam" id="PF09335"/>
    </source>
</evidence>
<evidence type="ECO:0000256" key="1">
    <source>
        <dbReference type="SAM" id="MobiDB-lite"/>
    </source>
</evidence>
<organism evidence="4 5">
    <name type="scientific">Arthrobacter rhombi</name>
    <dbReference type="NCBI Taxonomy" id="71253"/>
    <lineage>
        <taxon>Bacteria</taxon>
        <taxon>Bacillati</taxon>
        <taxon>Actinomycetota</taxon>
        <taxon>Actinomycetes</taxon>
        <taxon>Micrococcales</taxon>
        <taxon>Micrococcaceae</taxon>
        <taxon>Arthrobacter</taxon>
    </lineage>
</organism>
<evidence type="ECO:0000313" key="4">
    <source>
        <dbReference type="EMBL" id="SJM59020.1"/>
    </source>
</evidence>
<protein>
    <submittedName>
        <fullName evidence="4">Membrane protein DedA family</fullName>
    </submittedName>
</protein>